<name>A0A699TP47_TANCI</name>
<comment type="caution">
    <text evidence="2">The sequence shown here is derived from an EMBL/GenBank/DDBJ whole genome shotgun (WGS) entry which is preliminary data.</text>
</comment>
<reference evidence="2" key="1">
    <citation type="journal article" date="2019" name="Sci. Rep.">
        <title>Draft genome of Tanacetum cinerariifolium, the natural source of mosquito coil.</title>
        <authorList>
            <person name="Yamashiro T."/>
            <person name="Shiraishi A."/>
            <person name="Satake H."/>
            <person name="Nakayama K."/>
        </authorList>
    </citation>
    <scope>NUCLEOTIDE SEQUENCE</scope>
</reference>
<evidence type="ECO:0000256" key="1">
    <source>
        <dbReference type="SAM" id="MobiDB-lite"/>
    </source>
</evidence>
<proteinExistence type="predicted"/>
<dbReference type="AlphaFoldDB" id="A0A699TP47"/>
<organism evidence="2">
    <name type="scientific">Tanacetum cinerariifolium</name>
    <name type="common">Dalmatian daisy</name>
    <name type="synonym">Chrysanthemum cinerariifolium</name>
    <dbReference type="NCBI Taxonomy" id="118510"/>
    <lineage>
        <taxon>Eukaryota</taxon>
        <taxon>Viridiplantae</taxon>
        <taxon>Streptophyta</taxon>
        <taxon>Embryophyta</taxon>
        <taxon>Tracheophyta</taxon>
        <taxon>Spermatophyta</taxon>
        <taxon>Magnoliopsida</taxon>
        <taxon>eudicotyledons</taxon>
        <taxon>Gunneridae</taxon>
        <taxon>Pentapetalae</taxon>
        <taxon>asterids</taxon>
        <taxon>campanulids</taxon>
        <taxon>Asterales</taxon>
        <taxon>Asteraceae</taxon>
        <taxon>Asteroideae</taxon>
        <taxon>Anthemideae</taxon>
        <taxon>Anthemidinae</taxon>
        <taxon>Tanacetum</taxon>
    </lineage>
</organism>
<feature type="compositionally biased region" description="Low complexity" evidence="1">
    <location>
        <begin position="39"/>
        <end position="65"/>
    </location>
</feature>
<feature type="region of interest" description="Disordered" evidence="1">
    <location>
        <begin position="1"/>
        <end position="86"/>
    </location>
</feature>
<evidence type="ECO:0000313" key="2">
    <source>
        <dbReference type="EMBL" id="GFD09734.1"/>
    </source>
</evidence>
<protein>
    <submittedName>
        <fullName evidence="2">Uncharacterized protein</fullName>
    </submittedName>
</protein>
<sequence length="86" mass="9027">MSYGIKSSTSSDSKSVSNDFVSCDDSDKSSEVNTNDFASSYSSVNSSKPKPNDSTSCASTSSVSTSEHEAEIKSNVGTPIQEPIFV</sequence>
<dbReference type="EMBL" id="BKCJ011247544">
    <property type="protein sequence ID" value="GFD09734.1"/>
    <property type="molecule type" value="Genomic_DNA"/>
</dbReference>
<gene>
    <name evidence="2" type="ORF">Tci_881703</name>
</gene>
<feature type="compositionally biased region" description="Low complexity" evidence="1">
    <location>
        <begin position="1"/>
        <end position="21"/>
    </location>
</feature>
<accession>A0A699TP47</accession>